<dbReference type="InterPro" id="IPR011250">
    <property type="entry name" value="OMP/PagP_B-barrel"/>
</dbReference>
<dbReference type="Pfam" id="PF13568">
    <property type="entry name" value="OMP_b-brl_2"/>
    <property type="match status" value="1"/>
</dbReference>
<sequence length="199" mass="21641">MKKQLISLCMVLGTMAFAQYSDETRFGIKAGGNLSNITDGDSKSKPGFYGGVFVNIPISEAFNIQPEAVYSQQGAKLKDDYDFVGYTITNMKQTLGYINVPVMVQYNATPEFYLEAGPEFGLLINAQASGDINGTSNKVSNKDGLKTFNFGLGFGLGYRFSSNIGINARYIAGLSNIVKNSGGEISKNTNFQLGLNYYF</sequence>
<feature type="chain" id="PRO_5021850897" description="Outer membrane protein beta-barrel domain-containing protein" evidence="1">
    <location>
        <begin position="19"/>
        <end position="199"/>
    </location>
</feature>
<evidence type="ECO:0000256" key="1">
    <source>
        <dbReference type="SAM" id="SignalP"/>
    </source>
</evidence>
<evidence type="ECO:0000313" key="4">
    <source>
        <dbReference type="Proteomes" id="UP000321150"/>
    </source>
</evidence>
<organism evidence="3 4">
    <name type="scientific">Chryseobacterium lathyri</name>
    <dbReference type="NCBI Taxonomy" id="395933"/>
    <lineage>
        <taxon>Bacteria</taxon>
        <taxon>Pseudomonadati</taxon>
        <taxon>Bacteroidota</taxon>
        <taxon>Flavobacteriia</taxon>
        <taxon>Flavobacteriales</taxon>
        <taxon>Weeksellaceae</taxon>
        <taxon>Chryseobacterium group</taxon>
        <taxon>Chryseobacterium</taxon>
    </lineage>
</organism>
<protein>
    <recommendedName>
        <fullName evidence="2">Outer membrane protein beta-barrel domain-containing protein</fullName>
    </recommendedName>
</protein>
<feature type="signal peptide" evidence="1">
    <location>
        <begin position="1"/>
        <end position="18"/>
    </location>
</feature>
<accession>A0A511Y7W4</accession>
<dbReference type="SUPFAM" id="SSF56925">
    <property type="entry name" value="OMPA-like"/>
    <property type="match status" value="1"/>
</dbReference>
<gene>
    <name evidence="3" type="ORF">CLA01_13690</name>
</gene>
<proteinExistence type="predicted"/>
<keyword evidence="1" id="KW-0732">Signal</keyword>
<dbReference type="EMBL" id="BJYI01000004">
    <property type="protein sequence ID" value="GEN71297.1"/>
    <property type="molecule type" value="Genomic_DNA"/>
</dbReference>
<dbReference type="InterPro" id="IPR025665">
    <property type="entry name" value="Beta-barrel_OMP_2"/>
</dbReference>
<name>A0A511Y7W4_9FLAO</name>
<dbReference type="Proteomes" id="UP000321150">
    <property type="component" value="Unassembled WGS sequence"/>
</dbReference>
<comment type="caution">
    <text evidence="3">The sequence shown here is derived from an EMBL/GenBank/DDBJ whole genome shotgun (WGS) entry which is preliminary data.</text>
</comment>
<dbReference type="RefSeq" id="WP_111959593.1">
    <property type="nucleotide sequence ID" value="NZ_BJYI01000004.1"/>
</dbReference>
<feature type="domain" description="Outer membrane protein beta-barrel" evidence="2">
    <location>
        <begin position="17"/>
        <end position="177"/>
    </location>
</feature>
<evidence type="ECO:0000313" key="3">
    <source>
        <dbReference type="EMBL" id="GEN71297.1"/>
    </source>
</evidence>
<reference evidence="3 4" key="1">
    <citation type="submission" date="2019-07" db="EMBL/GenBank/DDBJ databases">
        <title>Whole genome shotgun sequence of Chryseobacterium lathyri NBRC 105250.</title>
        <authorList>
            <person name="Hosoyama A."/>
            <person name="Uohara A."/>
            <person name="Ohji S."/>
            <person name="Ichikawa N."/>
        </authorList>
    </citation>
    <scope>NUCLEOTIDE SEQUENCE [LARGE SCALE GENOMIC DNA]</scope>
    <source>
        <strain evidence="3 4">NBRC 105250</strain>
    </source>
</reference>
<evidence type="ECO:0000259" key="2">
    <source>
        <dbReference type="Pfam" id="PF13568"/>
    </source>
</evidence>
<dbReference type="OrthoDB" id="947434at2"/>
<dbReference type="AlphaFoldDB" id="A0A511Y7W4"/>